<feature type="non-terminal residue" evidence="1">
    <location>
        <position position="1"/>
    </location>
</feature>
<keyword evidence="2" id="KW-1185">Reference proteome</keyword>
<organism evidence="1 2">
    <name type="scientific">Mucuna pruriens</name>
    <name type="common">Velvet bean</name>
    <name type="synonym">Dolichos pruriens</name>
    <dbReference type="NCBI Taxonomy" id="157652"/>
    <lineage>
        <taxon>Eukaryota</taxon>
        <taxon>Viridiplantae</taxon>
        <taxon>Streptophyta</taxon>
        <taxon>Embryophyta</taxon>
        <taxon>Tracheophyta</taxon>
        <taxon>Spermatophyta</taxon>
        <taxon>Magnoliopsida</taxon>
        <taxon>eudicotyledons</taxon>
        <taxon>Gunneridae</taxon>
        <taxon>Pentapetalae</taxon>
        <taxon>rosids</taxon>
        <taxon>fabids</taxon>
        <taxon>Fabales</taxon>
        <taxon>Fabaceae</taxon>
        <taxon>Papilionoideae</taxon>
        <taxon>50 kb inversion clade</taxon>
        <taxon>NPAAA clade</taxon>
        <taxon>indigoferoid/millettioid clade</taxon>
        <taxon>Phaseoleae</taxon>
        <taxon>Mucuna</taxon>
    </lineage>
</organism>
<protein>
    <submittedName>
        <fullName evidence="1">Uncharacterized protein</fullName>
    </submittedName>
</protein>
<accession>A0A371G4T6</accession>
<name>A0A371G4T6_MUCPR</name>
<comment type="caution">
    <text evidence="1">The sequence shown here is derived from an EMBL/GenBank/DDBJ whole genome shotgun (WGS) entry which is preliminary data.</text>
</comment>
<dbReference type="Proteomes" id="UP000257109">
    <property type="component" value="Unassembled WGS sequence"/>
</dbReference>
<sequence>MTVSEYVAKFESLARLALIGRSSKIGMKSSRSICNLCSPLTRGSICKEFRLATELGVRGGA</sequence>
<proteinExistence type="predicted"/>
<dbReference type="AlphaFoldDB" id="A0A371G4T6"/>
<dbReference type="EMBL" id="QJKJ01006755">
    <property type="protein sequence ID" value="RDX85580.1"/>
    <property type="molecule type" value="Genomic_DNA"/>
</dbReference>
<evidence type="ECO:0000313" key="1">
    <source>
        <dbReference type="EMBL" id="RDX85580.1"/>
    </source>
</evidence>
<reference evidence="1" key="1">
    <citation type="submission" date="2018-05" db="EMBL/GenBank/DDBJ databases">
        <title>Draft genome of Mucuna pruriens seed.</title>
        <authorList>
            <person name="Nnadi N.E."/>
            <person name="Vos R."/>
            <person name="Hasami M.H."/>
            <person name="Devisetty U.K."/>
            <person name="Aguiy J.C."/>
        </authorList>
    </citation>
    <scope>NUCLEOTIDE SEQUENCE [LARGE SCALE GENOMIC DNA]</scope>
    <source>
        <strain evidence="1">JCA_2017</strain>
    </source>
</reference>
<gene>
    <name evidence="1" type="ORF">CR513_33215</name>
</gene>
<evidence type="ECO:0000313" key="2">
    <source>
        <dbReference type="Proteomes" id="UP000257109"/>
    </source>
</evidence>